<evidence type="ECO:0000259" key="1">
    <source>
        <dbReference type="Pfam" id="PF14347"/>
    </source>
</evidence>
<dbReference type="InterPro" id="IPR025512">
    <property type="entry name" value="DUF4399"/>
</dbReference>
<sequence length="141" mass="15176">MTYLLKASVVMLFFLVSSVQAGESQRAPSPEGTRLYIISPANGETVNKTVTVKFGLQGMGVSPAGLDKAATGHHHLIIDGDALPDLNKPMGNEVMHFGGGQTEKTIELSKGKHTLQLILGDHRHIPHNPPVISEKITVYVK</sequence>
<gene>
    <name evidence="2" type="ORF">MNBD_GAMMA19-517</name>
</gene>
<feature type="domain" description="DUF4399" evidence="1">
    <location>
        <begin position="52"/>
        <end position="141"/>
    </location>
</feature>
<organism evidence="2">
    <name type="scientific">hydrothermal vent metagenome</name>
    <dbReference type="NCBI Taxonomy" id="652676"/>
    <lineage>
        <taxon>unclassified sequences</taxon>
        <taxon>metagenomes</taxon>
        <taxon>ecological metagenomes</taxon>
    </lineage>
</organism>
<protein>
    <submittedName>
        <fullName evidence="2">Uncharacterized DUF4399 domain-containing protein PA0315</fullName>
    </submittedName>
</protein>
<evidence type="ECO:0000313" key="2">
    <source>
        <dbReference type="EMBL" id="VAW96578.1"/>
    </source>
</evidence>
<reference evidence="2" key="1">
    <citation type="submission" date="2018-06" db="EMBL/GenBank/DDBJ databases">
        <authorList>
            <person name="Zhirakovskaya E."/>
        </authorList>
    </citation>
    <scope>NUCLEOTIDE SEQUENCE</scope>
</reference>
<proteinExistence type="predicted"/>
<dbReference type="AlphaFoldDB" id="A0A3B0ZSY9"/>
<accession>A0A3B0ZSY9</accession>
<name>A0A3B0ZSY9_9ZZZZ</name>
<dbReference type="EMBL" id="UOFV01000092">
    <property type="protein sequence ID" value="VAW96578.1"/>
    <property type="molecule type" value="Genomic_DNA"/>
</dbReference>
<dbReference type="Pfam" id="PF14347">
    <property type="entry name" value="DUF4399"/>
    <property type="match status" value="1"/>
</dbReference>